<keyword evidence="5 6" id="KW-0472">Membrane</keyword>
<evidence type="ECO:0000313" key="8">
    <source>
        <dbReference type="EMBL" id="GAA2214092.1"/>
    </source>
</evidence>
<dbReference type="RefSeq" id="WP_344490980.1">
    <property type="nucleotide sequence ID" value="NZ_BAAAQX010000038.1"/>
</dbReference>
<evidence type="ECO:0000256" key="1">
    <source>
        <dbReference type="ARBA" id="ARBA00004651"/>
    </source>
</evidence>
<feature type="domain" description="Major facilitator superfamily (MFS) profile" evidence="7">
    <location>
        <begin position="4"/>
        <end position="372"/>
    </location>
</feature>
<keyword evidence="4 6" id="KW-1133">Transmembrane helix</keyword>
<dbReference type="PROSITE" id="PS50850">
    <property type="entry name" value="MFS"/>
    <property type="match status" value="1"/>
</dbReference>
<dbReference type="InterPro" id="IPR050189">
    <property type="entry name" value="MFS_Efflux_Transporters"/>
</dbReference>
<evidence type="ECO:0000256" key="4">
    <source>
        <dbReference type="ARBA" id="ARBA00022989"/>
    </source>
</evidence>
<dbReference type="Proteomes" id="UP001499843">
    <property type="component" value="Unassembled WGS sequence"/>
</dbReference>
<keyword evidence="9" id="KW-1185">Reference proteome</keyword>
<dbReference type="PANTHER" id="PTHR43124">
    <property type="entry name" value="PURINE EFFLUX PUMP PBUE"/>
    <property type="match status" value="1"/>
</dbReference>
<feature type="transmembrane region" description="Helical" evidence="6">
    <location>
        <begin position="314"/>
        <end position="341"/>
    </location>
</feature>
<comment type="subcellular location">
    <subcellularLocation>
        <location evidence="1">Cell membrane</location>
        <topology evidence="1">Multi-pass membrane protein</topology>
    </subcellularLocation>
</comment>
<sequence>MSSRLYPMAAGNFAIGTGMFVTAGLLPPISENLGVSRSAAGQLMTVFALAYAVLSPLLAALTARMSRRTLLLVAMGVFVAGNVLTVLAPTYTLVMLTRVIAAAGAAMFTPTSSAVANALTEPERRGRALALVMGGLSVSSAIGVPLGTWLGEAAGWRATLWMVAGLGLIGLIGVAALVPEVRIPASGRLRERFEPLRDRRVLAVMVTQLLMFAAGFTAYTYIGSLFDLPLPALLWAWGLGGIVGNALGGRLTDAYGPRVMILAGLAASVVFLALAPVANLAMPVALVWGFLWGATGWLVAPAQQFRTVTAVPGSVPIGLGLLSSAQYFGLFVAGLAGGAALDAYGRVGVVVVATGFGLVALLFTLVTYRGKPRVRVPAT</sequence>
<dbReference type="Gene3D" id="1.20.1250.20">
    <property type="entry name" value="MFS general substrate transporter like domains"/>
    <property type="match status" value="1"/>
</dbReference>
<feature type="transmembrane region" description="Helical" evidence="6">
    <location>
        <begin position="259"/>
        <end position="278"/>
    </location>
</feature>
<gene>
    <name evidence="8" type="ORF">GCM10009850_095560</name>
</gene>
<dbReference type="SUPFAM" id="SSF103473">
    <property type="entry name" value="MFS general substrate transporter"/>
    <property type="match status" value="1"/>
</dbReference>
<feature type="transmembrane region" description="Helical" evidence="6">
    <location>
        <begin position="42"/>
        <end position="63"/>
    </location>
</feature>
<evidence type="ECO:0000256" key="6">
    <source>
        <dbReference type="SAM" id="Phobius"/>
    </source>
</evidence>
<dbReference type="InterPro" id="IPR036259">
    <property type="entry name" value="MFS_trans_sf"/>
</dbReference>
<feature type="transmembrane region" description="Helical" evidence="6">
    <location>
        <begin position="284"/>
        <end position="302"/>
    </location>
</feature>
<evidence type="ECO:0000256" key="5">
    <source>
        <dbReference type="ARBA" id="ARBA00023136"/>
    </source>
</evidence>
<feature type="transmembrane region" description="Helical" evidence="6">
    <location>
        <begin position="200"/>
        <end position="222"/>
    </location>
</feature>
<feature type="transmembrane region" description="Helical" evidence="6">
    <location>
        <begin position="228"/>
        <end position="247"/>
    </location>
</feature>
<evidence type="ECO:0000259" key="7">
    <source>
        <dbReference type="PROSITE" id="PS50850"/>
    </source>
</evidence>
<dbReference type="EMBL" id="BAAAQX010000038">
    <property type="protein sequence ID" value="GAA2214092.1"/>
    <property type="molecule type" value="Genomic_DNA"/>
</dbReference>
<accession>A0ABN3CX76</accession>
<name>A0ABN3CX76_9ACTN</name>
<feature type="transmembrane region" description="Helical" evidence="6">
    <location>
        <begin position="128"/>
        <end position="146"/>
    </location>
</feature>
<dbReference type="InterPro" id="IPR011701">
    <property type="entry name" value="MFS"/>
</dbReference>
<feature type="transmembrane region" description="Helical" evidence="6">
    <location>
        <begin position="70"/>
        <end position="89"/>
    </location>
</feature>
<protein>
    <submittedName>
        <fullName evidence="8">MFS transporter</fullName>
    </submittedName>
</protein>
<dbReference type="PANTHER" id="PTHR43124:SF10">
    <property type="entry name" value="PURINE EFFLUX PUMP PBUE"/>
    <property type="match status" value="1"/>
</dbReference>
<feature type="transmembrane region" description="Helical" evidence="6">
    <location>
        <begin position="95"/>
        <end position="116"/>
    </location>
</feature>
<comment type="caution">
    <text evidence="8">The sequence shown here is derived from an EMBL/GenBank/DDBJ whole genome shotgun (WGS) entry which is preliminary data.</text>
</comment>
<organism evidence="8 9">
    <name type="scientific">Nonomuraea monospora</name>
    <dbReference type="NCBI Taxonomy" id="568818"/>
    <lineage>
        <taxon>Bacteria</taxon>
        <taxon>Bacillati</taxon>
        <taxon>Actinomycetota</taxon>
        <taxon>Actinomycetes</taxon>
        <taxon>Streptosporangiales</taxon>
        <taxon>Streptosporangiaceae</taxon>
        <taxon>Nonomuraea</taxon>
    </lineage>
</organism>
<evidence type="ECO:0000313" key="9">
    <source>
        <dbReference type="Proteomes" id="UP001499843"/>
    </source>
</evidence>
<keyword evidence="3 6" id="KW-0812">Transmembrane</keyword>
<dbReference type="InterPro" id="IPR020846">
    <property type="entry name" value="MFS_dom"/>
</dbReference>
<proteinExistence type="predicted"/>
<evidence type="ECO:0000256" key="3">
    <source>
        <dbReference type="ARBA" id="ARBA00022692"/>
    </source>
</evidence>
<reference evidence="8 9" key="1">
    <citation type="journal article" date="2019" name="Int. J. Syst. Evol. Microbiol.">
        <title>The Global Catalogue of Microorganisms (GCM) 10K type strain sequencing project: providing services to taxonomists for standard genome sequencing and annotation.</title>
        <authorList>
            <consortium name="The Broad Institute Genomics Platform"/>
            <consortium name="The Broad Institute Genome Sequencing Center for Infectious Disease"/>
            <person name="Wu L."/>
            <person name="Ma J."/>
        </authorList>
    </citation>
    <scope>NUCLEOTIDE SEQUENCE [LARGE SCALE GENOMIC DNA]</scope>
    <source>
        <strain evidence="8 9">JCM 16114</strain>
    </source>
</reference>
<feature type="transmembrane region" description="Helical" evidence="6">
    <location>
        <begin position="12"/>
        <end position="30"/>
    </location>
</feature>
<feature type="transmembrane region" description="Helical" evidence="6">
    <location>
        <begin position="158"/>
        <end position="179"/>
    </location>
</feature>
<evidence type="ECO:0000256" key="2">
    <source>
        <dbReference type="ARBA" id="ARBA00022475"/>
    </source>
</evidence>
<dbReference type="Pfam" id="PF07690">
    <property type="entry name" value="MFS_1"/>
    <property type="match status" value="1"/>
</dbReference>
<feature type="transmembrane region" description="Helical" evidence="6">
    <location>
        <begin position="347"/>
        <end position="368"/>
    </location>
</feature>
<keyword evidence="2" id="KW-1003">Cell membrane</keyword>
<dbReference type="CDD" id="cd17324">
    <property type="entry name" value="MFS_NepI_like"/>
    <property type="match status" value="1"/>
</dbReference>